<evidence type="ECO:0000259" key="2">
    <source>
        <dbReference type="Pfam" id="PF00857"/>
    </source>
</evidence>
<protein>
    <submittedName>
        <fullName evidence="3">Isochorismatase family protein</fullName>
    </submittedName>
</protein>
<keyword evidence="1" id="KW-0378">Hydrolase</keyword>
<gene>
    <name evidence="3" type="ORF">GCM10023144_43460</name>
</gene>
<keyword evidence="4" id="KW-1185">Reference proteome</keyword>
<comment type="caution">
    <text evidence="3">The sequence shown here is derived from an EMBL/GenBank/DDBJ whole genome shotgun (WGS) entry which is preliminary data.</text>
</comment>
<organism evidence="3 4">
    <name type="scientific">Pigmentiphaga soli</name>
    <dbReference type="NCBI Taxonomy" id="1007095"/>
    <lineage>
        <taxon>Bacteria</taxon>
        <taxon>Pseudomonadati</taxon>
        <taxon>Pseudomonadota</taxon>
        <taxon>Betaproteobacteria</taxon>
        <taxon>Burkholderiales</taxon>
        <taxon>Alcaligenaceae</taxon>
        <taxon>Pigmentiphaga</taxon>
    </lineage>
</organism>
<dbReference type="InterPro" id="IPR036380">
    <property type="entry name" value="Isochorismatase-like_sf"/>
</dbReference>
<dbReference type="PANTHER" id="PTHR43540:SF1">
    <property type="entry name" value="ISOCHORISMATASE HYDROLASE"/>
    <property type="match status" value="1"/>
</dbReference>
<evidence type="ECO:0000313" key="3">
    <source>
        <dbReference type="EMBL" id="GAA4342019.1"/>
    </source>
</evidence>
<dbReference type="Pfam" id="PF00857">
    <property type="entry name" value="Isochorismatase"/>
    <property type="match status" value="1"/>
</dbReference>
<accession>A0ABP8HNZ4</accession>
<proteinExistence type="predicted"/>
<evidence type="ECO:0000256" key="1">
    <source>
        <dbReference type="ARBA" id="ARBA00022801"/>
    </source>
</evidence>
<dbReference type="InterPro" id="IPR050272">
    <property type="entry name" value="Isochorismatase-like_hydrls"/>
</dbReference>
<feature type="domain" description="Isochorismatase-like" evidence="2">
    <location>
        <begin position="33"/>
        <end position="223"/>
    </location>
</feature>
<dbReference type="Gene3D" id="3.40.50.850">
    <property type="entry name" value="Isochorismatase-like"/>
    <property type="match status" value="1"/>
</dbReference>
<evidence type="ECO:0000313" key="4">
    <source>
        <dbReference type="Proteomes" id="UP001501671"/>
    </source>
</evidence>
<reference evidence="4" key="1">
    <citation type="journal article" date="2019" name="Int. J. Syst. Evol. Microbiol.">
        <title>The Global Catalogue of Microorganisms (GCM) 10K type strain sequencing project: providing services to taxonomists for standard genome sequencing and annotation.</title>
        <authorList>
            <consortium name="The Broad Institute Genomics Platform"/>
            <consortium name="The Broad Institute Genome Sequencing Center for Infectious Disease"/>
            <person name="Wu L."/>
            <person name="Ma J."/>
        </authorList>
    </citation>
    <scope>NUCLEOTIDE SEQUENCE [LARGE SCALE GENOMIC DNA]</scope>
    <source>
        <strain evidence="4">JCM 17666</strain>
    </source>
</reference>
<dbReference type="InterPro" id="IPR000868">
    <property type="entry name" value="Isochorismatase-like_dom"/>
</dbReference>
<dbReference type="SUPFAM" id="SSF52499">
    <property type="entry name" value="Isochorismatase-like hydrolases"/>
    <property type="match status" value="1"/>
</dbReference>
<dbReference type="EMBL" id="BAABFO010000031">
    <property type="protein sequence ID" value="GAA4342019.1"/>
    <property type="molecule type" value="Genomic_DNA"/>
</dbReference>
<dbReference type="PANTHER" id="PTHR43540">
    <property type="entry name" value="PEROXYUREIDOACRYLATE/UREIDOACRYLATE AMIDOHYDROLASE-RELATED"/>
    <property type="match status" value="1"/>
</dbReference>
<dbReference type="Proteomes" id="UP001501671">
    <property type="component" value="Unassembled WGS sequence"/>
</dbReference>
<sequence length="243" mass="26712">MARIWDAFLTERDKAVMQAAGYGARGGFGRRPALLVVDVSYAFTGERPEPILQSIERWNNSCGAESWDAIPHIARLAERFRARRLPVIYSTGIARADNWDACSWSWKNSRTAAAPAPEPRRDGNQIVDELAPQPSDIVITKQKPSAFFGTQLASYLVYLGCDSLVVTGCTTSGCVRATVIDAFSLNFRSTVVEQACFDRCQASHAIALFDLNCKYADVVATQEVLDYADTLPADLFPALPSRP</sequence>
<name>A0ABP8HNZ4_9BURK</name>